<reference evidence="7" key="1">
    <citation type="submission" date="2017-12" db="EMBL/GenBank/DDBJ databases">
        <title>FDA dAtabase for Regulatory Grade micrObial Sequences (FDA-ARGOS): Supporting development and validation of Infectious Disease Dx tests.</title>
        <authorList>
            <person name="Kerrigan L."/>
            <person name="Tallon L.J."/>
            <person name="Sadzewicz L."/>
            <person name="Sengamalay N."/>
            <person name="Ott S."/>
            <person name="Godinez A."/>
            <person name="Nagaraj S."/>
            <person name="Vavikolanu K."/>
            <person name="Vyas G."/>
            <person name="Nadendla S."/>
            <person name="Aluvathingal J."/>
            <person name="Sichtig H."/>
        </authorList>
    </citation>
    <scope>NUCLEOTIDE SEQUENCE [LARGE SCALE GENOMIC DNA]</scope>
    <source>
        <strain evidence="7">FDAARGOS_200</strain>
    </source>
</reference>
<protein>
    <submittedName>
        <fullName evidence="7">Cytochrome c</fullName>
    </submittedName>
</protein>
<dbReference type="Pfam" id="PF13442">
    <property type="entry name" value="Cytochrome_CBB3"/>
    <property type="match status" value="1"/>
</dbReference>
<dbReference type="SUPFAM" id="SSF46626">
    <property type="entry name" value="Cytochrome c"/>
    <property type="match status" value="2"/>
</dbReference>
<dbReference type="InterPro" id="IPR009056">
    <property type="entry name" value="Cyt_c-like_dom"/>
</dbReference>
<dbReference type="Proteomes" id="UP000192511">
    <property type="component" value="Unassembled WGS sequence"/>
</dbReference>
<organism evidence="7 8">
    <name type="scientific">Legionella anisa</name>
    <dbReference type="NCBI Taxonomy" id="28082"/>
    <lineage>
        <taxon>Bacteria</taxon>
        <taxon>Pseudomonadati</taxon>
        <taxon>Pseudomonadota</taxon>
        <taxon>Gammaproteobacteria</taxon>
        <taxon>Legionellales</taxon>
        <taxon>Legionellaceae</taxon>
        <taxon>Legionella</taxon>
    </lineage>
</organism>
<name>A0AAX0WZU3_9GAMM</name>
<keyword evidence="2 4" id="KW-0479">Metal-binding</keyword>
<feature type="domain" description="Cytochrome c" evidence="6">
    <location>
        <begin position="133"/>
        <end position="214"/>
    </location>
</feature>
<keyword evidence="1 4" id="KW-0349">Heme</keyword>
<dbReference type="EMBL" id="NBTX02000001">
    <property type="protein sequence ID" value="PNL73957.1"/>
    <property type="molecule type" value="Genomic_DNA"/>
</dbReference>
<dbReference type="GO" id="GO:0009055">
    <property type="term" value="F:electron transfer activity"/>
    <property type="evidence" value="ECO:0007669"/>
    <property type="project" value="InterPro"/>
</dbReference>
<gene>
    <name evidence="7" type="ORF">A6J39_000425</name>
</gene>
<proteinExistence type="predicted"/>
<keyword evidence="3 4" id="KW-0408">Iron</keyword>
<dbReference type="AlphaFoldDB" id="A0AAX0WZU3"/>
<feature type="compositionally biased region" description="Low complexity" evidence="5">
    <location>
        <begin position="105"/>
        <end position="130"/>
    </location>
</feature>
<evidence type="ECO:0000259" key="6">
    <source>
        <dbReference type="PROSITE" id="PS51007"/>
    </source>
</evidence>
<dbReference type="PANTHER" id="PTHR35008:SF4">
    <property type="entry name" value="BLL4482 PROTEIN"/>
    <property type="match status" value="1"/>
</dbReference>
<evidence type="ECO:0000256" key="1">
    <source>
        <dbReference type="ARBA" id="ARBA00022617"/>
    </source>
</evidence>
<comment type="caution">
    <text evidence="7">The sequence shown here is derived from an EMBL/GenBank/DDBJ whole genome shotgun (WGS) entry which is preliminary data.</text>
</comment>
<evidence type="ECO:0000256" key="3">
    <source>
        <dbReference type="ARBA" id="ARBA00023004"/>
    </source>
</evidence>
<evidence type="ECO:0000256" key="2">
    <source>
        <dbReference type="ARBA" id="ARBA00022723"/>
    </source>
</evidence>
<sequence length="216" mass="23536">MRGKLMLNRFWINLVFILIGIIFNGISMSYASKLISASNSQNMNGPKLWANNCMRCHNSRAPTEYTPNQWNTIMLHMRIQGGLTKQESKEILAYLTEASLSEFTTGTSTNTSSSNQQGTQSNEQTTSTQETTEEKSSGITVYQKNCSTCHGANGKGITSSIPDFTKKGGVLSQSPSVLLNNITNGIGSMPAKGGNSSLTDQDLQAVLDYIENTFAR</sequence>
<dbReference type="InterPro" id="IPR051459">
    <property type="entry name" value="Cytochrome_c-type_DH"/>
</dbReference>
<evidence type="ECO:0000313" key="8">
    <source>
        <dbReference type="Proteomes" id="UP000192511"/>
    </source>
</evidence>
<feature type="region of interest" description="Disordered" evidence="5">
    <location>
        <begin position="105"/>
        <end position="137"/>
    </location>
</feature>
<dbReference type="GO" id="GO:0046872">
    <property type="term" value="F:metal ion binding"/>
    <property type="evidence" value="ECO:0007669"/>
    <property type="project" value="UniProtKB-KW"/>
</dbReference>
<dbReference type="GO" id="GO:0020037">
    <property type="term" value="F:heme binding"/>
    <property type="evidence" value="ECO:0007669"/>
    <property type="project" value="InterPro"/>
</dbReference>
<keyword evidence="8" id="KW-1185">Reference proteome</keyword>
<dbReference type="Gene3D" id="1.10.760.10">
    <property type="entry name" value="Cytochrome c-like domain"/>
    <property type="match status" value="2"/>
</dbReference>
<evidence type="ECO:0000313" key="7">
    <source>
        <dbReference type="EMBL" id="PNL73957.1"/>
    </source>
</evidence>
<evidence type="ECO:0000256" key="4">
    <source>
        <dbReference type="PROSITE-ProRule" id="PRU00433"/>
    </source>
</evidence>
<dbReference type="InterPro" id="IPR036909">
    <property type="entry name" value="Cyt_c-like_dom_sf"/>
</dbReference>
<dbReference type="PANTHER" id="PTHR35008">
    <property type="entry name" value="BLL4482 PROTEIN-RELATED"/>
    <property type="match status" value="1"/>
</dbReference>
<evidence type="ECO:0000256" key="5">
    <source>
        <dbReference type="SAM" id="MobiDB-lite"/>
    </source>
</evidence>
<accession>A0AAX0WZU3</accession>
<dbReference type="PROSITE" id="PS51007">
    <property type="entry name" value="CYTC"/>
    <property type="match status" value="1"/>
</dbReference>